<dbReference type="AlphaFoldDB" id="A0A367YSF9"/>
<keyword evidence="9" id="KW-1185">Reference proteome</keyword>
<evidence type="ECO:0000256" key="3">
    <source>
        <dbReference type="ARBA" id="ARBA00022723"/>
    </source>
</evidence>
<evidence type="ECO:0000256" key="4">
    <source>
        <dbReference type="ARBA" id="ARBA00022833"/>
    </source>
</evidence>
<dbReference type="SMART" id="SM00829">
    <property type="entry name" value="PKS_ER"/>
    <property type="match status" value="1"/>
</dbReference>
<dbReference type="InterPro" id="IPR011032">
    <property type="entry name" value="GroES-like_sf"/>
</dbReference>
<keyword evidence="3 6" id="KW-0479">Metal-binding</keyword>
<dbReference type="PANTHER" id="PTHR43161:SF9">
    <property type="entry name" value="SORBITOL DEHYDROGENASE"/>
    <property type="match status" value="1"/>
</dbReference>
<protein>
    <submittedName>
        <fullName evidence="8">Zinc-binding alcohol dehydrogenase</fullName>
    </submittedName>
</protein>
<dbReference type="Pfam" id="PF08240">
    <property type="entry name" value="ADH_N"/>
    <property type="match status" value="1"/>
</dbReference>
<reference evidence="8 9" key="1">
    <citation type="submission" date="2018-07" db="EMBL/GenBank/DDBJ databases">
        <title>Desertimonas flava gen. nov. sp. nov.</title>
        <authorList>
            <person name="Liu S."/>
        </authorList>
    </citation>
    <scope>NUCLEOTIDE SEQUENCE [LARGE SCALE GENOMIC DNA]</scope>
    <source>
        <strain evidence="8 9">16Sb5-5</strain>
    </source>
</reference>
<evidence type="ECO:0000256" key="5">
    <source>
        <dbReference type="ARBA" id="ARBA00023002"/>
    </source>
</evidence>
<comment type="similarity">
    <text evidence="2 6">Belongs to the zinc-containing alcohol dehydrogenase family.</text>
</comment>
<sequence length="348" mass="35656">MQALRLEEIGRLAVVELPDPEPGPGEVRLRIHATGICGSDIHGFTGENGRRHPGQVMGHESVGVVDALGDGVHGLEVGQPATFNPVVVPEDELAAWAGREQLAPGKHVIGVRPDVVAGFAQLLCVPERNVVPLPAGIPLELGALVEPLAVAVHAVRRAGVGAGDRVLVTGGGPIGQSVVLALQMLGVERVAVSEVSATRRALVERLGVTALDGTTADAAAVADALGGPADVAVDAVGIDPTLALCLQATRLGATVCLVGMGARRVALDAFAISTQERTLVGSFTYTARDFADAADWIGQTPPQAAELITRTVPLAAGPEAFAELAGPNDVAGKVLVRLEADEQQEGRA</sequence>
<dbReference type="PROSITE" id="PS00059">
    <property type="entry name" value="ADH_ZINC"/>
    <property type="match status" value="1"/>
</dbReference>
<comment type="caution">
    <text evidence="8">The sequence shown here is derived from an EMBL/GenBank/DDBJ whole genome shotgun (WGS) entry which is preliminary data.</text>
</comment>
<proteinExistence type="inferred from homology"/>
<accession>A0A367YSF9</accession>
<evidence type="ECO:0000313" key="8">
    <source>
        <dbReference type="EMBL" id="RCK68813.1"/>
    </source>
</evidence>
<dbReference type="InterPro" id="IPR013154">
    <property type="entry name" value="ADH-like_N"/>
</dbReference>
<evidence type="ECO:0000256" key="2">
    <source>
        <dbReference type="ARBA" id="ARBA00008072"/>
    </source>
</evidence>
<dbReference type="Proteomes" id="UP000252770">
    <property type="component" value="Unassembled WGS sequence"/>
</dbReference>
<evidence type="ECO:0000256" key="6">
    <source>
        <dbReference type="RuleBase" id="RU361277"/>
    </source>
</evidence>
<dbReference type="InterPro" id="IPR036291">
    <property type="entry name" value="NAD(P)-bd_dom_sf"/>
</dbReference>
<name>A0A367YSF9_9ACTN</name>
<evidence type="ECO:0000259" key="7">
    <source>
        <dbReference type="SMART" id="SM00829"/>
    </source>
</evidence>
<dbReference type="Gene3D" id="3.40.50.720">
    <property type="entry name" value="NAD(P)-binding Rossmann-like Domain"/>
    <property type="match status" value="1"/>
</dbReference>
<gene>
    <name evidence="8" type="ORF">DT076_14670</name>
</gene>
<keyword evidence="4 6" id="KW-0862">Zinc</keyword>
<comment type="cofactor">
    <cofactor evidence="1 6">
        <name>Zn(2+)</name>
        <dbReference type="ChEBI" id="CHEBI:29105"/>
    </cofactor>
</comment>
<dbReference type="GO" id="GO:0016491">
    <property type="term" value="F:oxidoreductase activity"/>
    <property type="evidence" value="ECO:0007669"/>
    <property type="project" value="UniProtKB-KW"/>
</dbReference>
<dbReference type="Pfam" id="PF00107">
    <property type="entry name" value="ADH_zinc_N"/>
    <property type="match status" value="1"/>
</dbReference>
<dbReference type="EMBL" id="QOUI01000009">
    <property type="protein sequence ID" value="RCK68813.1"/>
    <property type="molecule type" value="Genomic_DNA"/>
</dbReference>
<evidence type="ECO:0000256" key="1">
    <source>
        <dbReference type="ARBA" id="ARBA00001947"/>
    </source>
</evidence>
<dbReference type="SUPFAM" id="SSF51735">
    <property type="entry name" value="NAD(P)-binding Rossmann-fold domains"/>
    <property type="match status" value="1"/>
</dbReference>
<dbReference type="InterPro" id="IPR020843">
    <property type="entry name" value="ER"/>
</dbReference>
<feature type="domain" description="Enoyl reductase (ER)" evidence="7">
    <location>
        <begin position="10"/>
        <end position="336"/>
    </location>
</feature>
<dbReference type="GO" id="GO:0008270">
    <property type="term" value="F:zinc ion binding"/>
    <property type="evidence" value="ECO:0007669"/>
    <property type="project" value="InterPro"/>
</dbReference>
<dbReference type="SUPFAM" id="SSF50129">
    <property type="entry name" value="GroES-like"/>
    <property type="match status" value="1"/>
</dbReference>
<dbReference type="InterPro" id="IPR002328">
    <property type="entry name" value="ADH_Zn_CS"/>
</dbReference>
<dbReference type="Gene3D" id="3.90.180.10">
    <property type="entry name" value="Medium-chain alcohol dehydrogenases, catalytic domain"/>
    <property type="match status" value="1"/>
</dbReference>
<dbReference type="InterPro" id="IPR013149">
    <property type="entry name" value="ADH-like_C"/>
</dbReference>
<evidence type="ECO:0000313" key="9">
    <source>
        <dbReference type="Proteomes" id="UP000252770"/>
    </source>
</evidence>
<dbReference type="RefSeq" id="WP_114127437.1">
    <property type="nucleotide sequence ID" value="NZ_QOUI01000009.1"/>
</dbReference>
<keyword evidence="5" id="KW-0560">Oxidoreductase</keyword>
<dbReference type="PANTHER" id="PTHR43161">
    <property type="entry name" value="SORBITOL DEHYDROGENASE"/>
    <property type="match status" value="1"/>
</dbReference>
<organism evidence="8 9">
    <name type="scientific">Desertihabitans brevis</name>
    <dbReference type="NCBI Taxonomy" id="2268447"/>
    <lineage>
        <taxon>Bacteria</taxon>
        <taxon>Bacillati</taxon>
        <taxon>Actinomycetota</taxon>
        <taxon>Actinomycetes</taxon>
        <taxon>Propionibacteriales</taxon>
        <taxon>Propionibacteriaceae</taxon>
        <taxon>Desertihabitans</taxon>
    </lineage>
</organism>